<dbReference type="CDD" id="cd11325">
    <property type="entry name" value="AmyAc_GTHase"/>
    <property type="match status" value="1"/>
</dbReference>
<dbReference type="NCBIfam" id="TIGR02402">
    <property type="entry name" value="trehalose_TreZ"/>
    <property type="match status" value="1"/>
</dbReference>
<feature type="domain" description="Glycosyl hydrolase family 13 catalytic" evidence="15">
    <location>
        <begin position="113"/>
        <end position="457"/>
    </location>
</feature>
<dbReference type="InterPro" id="IPR014756">
    <property type="entry name" value="Ig_E-set"/>
</dbReference>
<evidence type="ECO:0000256" key="2">
    <source>
        <dbReference type="ARBA" id="ARBA00005199"/>
    </source>
</evidence>
<evidence type="ECO:0000256" key="10">
    <source>
        <dbReference type="ARBA" id="ARBA00032057"/>
    </source>
</evidence>
<accession>A0ABQ6SWK6</accession>
<dbReference type="Gene3D" id="3.20.20.80">
    <property type="entry name" value="Glycosidases"/>
    <property type="match status" value="1"/>
</dbReference>
<evidence type="ECO:0000313" key="17">
    <source>
        <dbReference type="Proteomes" id="UP000326367"/>
    </source>
</evidence>
<dbReference type="PANTHER" id="PTHR43651:SF11">
    <property type="entry name" value="MALTO-OLIGOSYLTREHALOSE TREHALOHYDROLASE"/>
    <property type="match status" value="1"/>
</dbReference>
<evidence type="ECO:0000256" key="13">
    <source>
        <dbReference type="NCBIfam" id="TIGR02402"/>
    </source>
</evidence>
<gene>
    <name evidence="16" type="primary">treZ</name>
    <name evidence="16" type="ORF">FJU31_17680</name>
</gene>
<dbReference type="EC" id="3.2.1.141" evidence="4 13"/>
<dbReference type="SUPFAM" id="SSF51445">
    <property type="entry name" value="(Trans)glycosidases"/>
    <property type="match status" value="1"/>
</dbReference>
<dbReference type="SMART" id="SM00642">
    <property type="entry name" value="Aamy"/>
    <property type="match status" value="1"/>
</dbReference>
<dbReference type="PIRSF" id="PIRSF006337">
    <property type="entry name" value="Trehalose_TreZ"/>
    <property type="match status" value="1"/>
</dbReference>
<dbReference type="PANTHER" id="PTHR43651">
    <property type="entry name" value="1,4-ALPHA-GLUCAN-BRANCHING ENZYME"/>
    <property type="match status" value="1"/>
</dbReference>
<comment type="caution">
    <text evidence="16">The sequence shown here is derived from an EMBL/GenBank/DDBJ whole genome shotgun (WGS) entry which is preliminary data.</text>
</comment>
<evidence type="ECO:0000256" key="4">
    <source>
        <dbReference type="ARBA" id="ARBA00012268"/>
    </source>
</evidence>
<comment type="pathway">
    <text evidence="2 14">Glycan biosynthesis; trehalose biosynthesis.</text>
</comment>
<dbReference type="InterPro" id="IPR006047">
    <property type="entry name" value="GH13_cat_dom"/>
</dbReference>
<dbReference type="EMBL" id="VYKI01000035">
    <property type="protein sequence ID" value="KAA8993857.1"/>
    <property type="molecule type" value="Genomic_DNA"/>
</dbReference>
<protein>
    <recommendedName>
        <fullName evidence="5 13">Malto-oligosyltrehalose trehalohydrolase</fullName>
        <shortName evidence="14">MTHase</shortName>
        <ecNumber evidence="4 13">3.2.1.141</ecNumber>
    </recommendedName>
    <alternativeName>
        <fullName evidence="11 14">4-alpha-D-((1-&gt;4)-alpha-D-glucano)trehalose trehalohydrolase</fullName>
    </alternativeName>
    <alternativeName>
        <fullName evidence="10 14">Maltooligosyl trehalose trehalohydrolase</fullName>
    </alternativeName>
</protein>
<evidence type="ECO:0000259" key="15">
    <source>
        <dbReference type="SMART" id="SM00642"/>
    </source>
</evidence>
<evidence type="ECO:0000256" key="11">
    <source>
        <dbReference type="ARBA" id="ARBA00033284"/>
    </source>
</evidence>
<evidence type="ECO:0000256" key="5">
    <source>
        <dbReference type="ARBA" id="ARBA00015938"/>
    </source>
</evidence>
<dbReference type="InterPro" id="IPR017853">
    <property type="entry name" value="GH"/>
</dbReference>
<evidence type="ECO:0000256" key="9">
    <source>
        <dbReference type="ARBA" id="ARBA00023295"/>
    </source>
</evidence>
<evidence type="ECO:0000256" key="7">
    <source>
        <dbReference type="ARBA" id="ARBA00022801"/>
    </source>
</evidence>
<keyword evidence="9 14" id="KW-0326">Glycosidase</keyword>
<dbReference type="InterPro" id="IPR013783">
    <property type="entry name" value="Ig-like_fold"/>
</dbReference>
<proteinExistence type="inferred from homology"/>
<keyword evidence="17" id="KW-1185">Reference proteome</keyword>
<dbReference type="CDD" id="cd02853">
    <property type="entry name" value="E_set_MTHase_like_N"/>
    <property type="match status" value="1"/>
</dbReference>
<dbReference type="Pfam" id="PF00128">
    <property type="entry name" value="Alpha-amylase"/>
    <property type="match status" value="1"/>
</dbReference>
<evidence type="ECO:0000313" key="16">
    <source>
        <dbReference type="EMBL" id="KAA8993857.1"/>
    </source>
</evidence>
<dbReference type="RefSeq" id="WP_150455899.1">
    <property type="nucleotide sequence ID" value="NZ_VYKI01000035.1"/>
</dbReference>
<sequence length="573" mass="62679">MTGAGRLGAWPTGAGMVVFRLWAPDISQVELVLGGAALPMLRQADGLHWIRTAAAQGDRYRFRLPDGSEVPDPASRWQPEGIEGPSAVLTEDAYAWQTRDWGGVAWPDMVIYEVHVEAAGGFAALTAQLPMLAATGITAIELMPVAQFPGSRNWGYDGVFPYAPAQAYGGPEALKRFVDAAHAAGLAVLLDVVYNHFGPQGNHLAQYAKDFFHSGRSTPWGEAIDFEKPHVQRFFIDNALMWLQEYRFDGLRLDAVHAIDDDRFLQQLSDAIRTEVPHAHLVLENERNQARWLRGAYQAQWNDDFHNALHVLLTGEHEGYYAAYAGRAEALLARCLAEGFAWQGEPDLHGEARGEPSGDLPPSRFVVFAQNHDQVGNRAFGERLSQLLDPPALRMATALTVLTPMVPLLFMGEPWQATSPFLFFTDYQAPLDEAVREGRRREFAGFSAFADAASRARIPDPNDPATLQASYVPPPGAGFAAQDSLAWLRDLLALRRRCLQPGLEQARSLGATVLGTGAVQAGWQLPAGQWWIAINAGPAEVPHSLPDGESLLELPTVPLLQAGGGLQLRWLPA</sequence>
<dbReference type="Gene3D" id="1.10.10.760">
    <property type="entry name" value="E-set domains of sugar-utilizing enzymes"/>
    <property type="match status" value="1"/>
</dbReference>
<dbReference type="Gene3D" id="2.60.40.10">
    <property type="entry name" value="Immunoglobulins"/>
    <property type="match status" value="1"/>
</dbReference>
<evidence type="ECO:0000256" key="6">
    <source>
        <dbReference type="ARBA" id="ARBA00022490"/>
    </source>
</evidence>
<reference evidence="16 17" key="1">
    <citation type="journal article" date="2020" name="Antonie Van Leeuwenhoek">
        <title>Stenotrophomonas cyclobalanopsidis sp. nov., isolated from the leaf spot disease of Cyclobalanopsis patelliformis.</title>
        <authorList>
            <person name="Bian D.R."/>
            <person name="Xue H."/>
            <person name="Piao C.G."/>
            <person name="Li Y."/>
        </authorList>
    </citation>
    <scope>NUCLEOTIDE SEQUENCE [LARGE SCALE GENOMIC DNA]</scope>
    <source>
        <strain evidence="16 17">TPQG1-4</strain>
    </source>
</reference>
<comment type="similarity">
    <text evidence="3 14">Belongs to the glycosyl hydrolase 13 family.</text>
</comment>
<keyword evidence="8" id="KW-0119">Carbohydrate metabolism</keyword>
<comment type="catalytic activity">
    <reaction evidence="12 14">
        <text>hydrolysis of (1-&gt;4)-alpha-D-glucosidic linkage in 4-alpha-D-[(1-&gt;4)-alpha-D-glucanosyl]n trehalose to yield trehalose and (1-&gt;4)-alpha-D-glucan.</text>
        <dbReference type="EC" id="3.2.1.141"/>
    </reaction>
</comment>
<name>A0ABQ6SWK6_9GAMM</name>
<evidence type="ECO:0000256" key="14">
    <source>
        <dbReference type="PIRNR" id="PIRNR006337"/>
    </source>
</evidence>
<evidence type="ECO:0000256" key="8">
    <source>
        <dbReference type="ARBA" id="ARBA00023277"/>
    </source>
</evidence>
<comment type="subcellular location">
    <subcellularLocation>
        <location evidence="1">Cytoplasm</location>
    </subcellularLocation>
</comment>
<organism evidence="16 17">
    <name type="scientific">Stenotrophomonas cyclobalanopsidis</name>
    <dbReference type="NCBI Taxonomy" id="2771362"/>
    <lineage>
        <taxon>Bacteria</taxon>
        <taxon>Pseudomonadati</taxon>
        <taxon>Pseudomonadota</taxon>
        <taxon>Gammaproteobacteria</taxon>
        <taxon>Lysobacterales</taxon>
        <taxon>Lysobacteraceae</taxon>
        <taxon>Stenotrophomonas</taxon>
    </lineage>
</organism>
<dbReference type="InterPro" id="IPR044901">
    <property type="entry name" value="Trehalose_TreZ_E-set_sf"/>
</dbReference>
<dbReference type="SUPFAM" id="SSF81296">
    <property type="entry name" value="E set domains"/>
    <property type="match status" value="1"/>
</dbReference>
<keyword evidence="6" id="KW-0963">Cytoplasm</keyword>
<evidence type="ECO:0000256" key="3">
    <source>
        <dbReference type="ARBA" id="ARBA00008061"/>
    </source>
</evidence>
<dbReference type="Proteomes" id="UP000326367">
    <property type="component" value="Unassembled WGS sequence"/>
</dbReference>
<evidence type="ECO:0000256" key="1">
    <source>
        <dbReference type="ARBA" id="ARBA00004496"/>
    </source>
</evidence>
<dbReference type="InterPro" id="IPR012768">
    <property type="entry name" value="Trehalose_TreZ"/>
</dbReference>
<keyword evidence="7 14" id="KW-0378">Hydrolase</keyword>
<evidence type="ECO:0000256" key="12">
    <source>
        <dbReference type="ARBA" id="ARBA00034013"/>
    </source>
</evidence>